<keyword evidence="1" id="KW-1185">Reference proteome</keyword>
<protein>
    <submittedName>
        <fullName evidence="2">Uncharacterized protein</fullName>
    </submittedName>
</protein>
<dbReference type="Proteomes" id="UP000095287">
    <property type="component" value="Unplaced"/>
</dbReference>
<name>A0A1I8ABG6_9BILA</name>
<evidence type="ECO:0000313" key="2">
    <source>
        <dbReference type="WBParaSite" id="L893_g3875.t1"/>
    </source>
</evidence>
<dbReference type="AlphaFoldDB" id="A0A1I8ABG6"/>
<proteinExistence type="predicted"/>
<reference evidence="2" key="1">
    <citation type="submission" date="2016-11" db="UniProtKB">
        <authorList>
            <consortium name="WormBaseParasite"/>
        </authorList>
    </citation>
    <scope>IDENTIFICATION</scope>
</reference>
<evidence type="ECO:0000313" key="1">
    <source>
        <dbReference type="Proteomes" id="UP000095287"/>
    </source>
</evidence>
<accession>A0A1I8ABG6</accession>
<sequence>MDSIIPEIEGNMLKQSLSPRTILQQTLRVLRTPQQTCKTC</sequence>
<dbReference type="WBParaSite" id="L893_g3875.t1">
    <property type="protein sequence ID" value="L893_g3875.t1"/>
    <property type="gene ID" value="L893_g3875"/>
</dbReference>
<organism evidence="1 2">
    <name type="scientific">Steinernema glaseri</name>
    <dbReference type="NCBI Taxonomy" id="37863"/>
    <lineage>
        <taxon>Eukaryota</taxon>
        <taxon>Metazoa</taxon>
        <taxon>Ecdysozoa</taxon>
        <taxon>Nematoda</taxon>
        <taxon>Chromadorea</taxon>
        <taxon>Rhabditida</taxon>
        <taxon>Tylenchina</taxon>
        <taxon>Panagrolaimomorpha</taxon>
        <taxon>Strongyloidoidea</taxon>
        <taxon>Steinernematidae</taxon>
        <taxon>Steinernema</taxon>
    </lineage>
</organism>